<dbReference type="eggNOG" id="COG1565">
    <property type="taxonomic scope" value="Bacteria"/>
</dbReference>
<dbReference type="PATRIC" id="fig|1261131.3.peg.30"/>
<dbReference type="Gene3D" id="3.40.50.12710">
    <property type="match status" value="1"/>
</dbReference>
<dbReference type="RefSeq" id="WP_007556651.1">
    <property type="nucleotide sequence ID" value="NC_022793.1"/>
</dbReference>
<evidence type="ECO:0008006" key="5">
    <source>
        <dbReference type="Google" id="ProtNLM"/>
    </source>
</evidence>
<dbReference type="AlphaFoldDB" id="U6B2Y0"/>
<dbReference type="PANTHER" id="PTHR12049:SF7">
    <property type="entry name" value="PROTEIN ARGININE METHYLTRANSFERASE NDUFAF7, MITOCHONDRIAL"/>
    <property type="match status" value="1"/>
</dbReference>
<protein>
    <recommendedName>
        <fullName evidence="5">SAM-dependent methyltransferase</fullName>
    </recommendedName>
</protein>
<dbReference type="PANTHER" id="PTHR12049">
    <property type="entry name" value="PROTEIN ARGININE METHYLTRANSFERASE NDUFAF7, MITOCHONDRIAL"/>
    <property type="match status" value="1"/>
</dbReference>
<dbReference type="Pfam" id="PF02636">
    <property type="entry name" value="Methyltransf_28"/>
    <property type="match status" value="1"/>
</dbReference>
<evidence type="ECO:0000256" key="2">
    <source>
        <dbReference type="ARBA" id="ARBA00022679"/>
    </source>
</evidence>
<reference evidence="3 4" key="1">
    <citation type="journal article" date="2014" name="Mol. Plant Microbe Interact.">
        <title>The complete genome sequence of Candidatus Liberibacter americanus, associated with citrus Huanglongbing.</title>
        <authorList>
            <person name="Wulff N.A."/>
            <person name="Zhang S."/>
            <person name="Setubal J.C."/>
            <person name="Almeida N.F."/>
            <person name="Martins E.C."/>
            <person name="Harakava R."/>
            <person name="Kumar D."/>
            <person name="Rangel L.T."/>
            <person name="Foissac X."/>
            <person name="Bove J."/>
            <person name="Gabriel D.W."/>
        </authorList>
    </citation>
    <scope>NUCLEOTIDE SEQUENCE [LARGE SCALE GENOMIC DNA]</scope>
    <source>
        <strain evidence="3 4">Sao Paulo</strain>
    </source>
</reference>
<dbReference type="InterPro" id="IPR029063">
    <property type="entry name" value="SAM-dependent_MTases_sf"/>
</dbReference>
<accession>U6B2Y0</accession>
<dbReference type="KEGG" id="lar:lam_035"/>
<dbReference type="Proteomes" id="UP000017862">
    <property type="component" value="Chromosome"/>
</dbReference>
<keyword evidence="4" id="KW-1185">Reference proteome</keyword>
<gene>
    <name evidence="3" type="ORF">lam_035</name>
</gene>
<dbReference type="SUPFAM" id="SSF53335">
    <property type="entry name" value="S-adenosyl-L-methionine-dependent methyltransferases"/>
    <property type="match status" value="1"/>
</dbReference>
<proteinExistence type="predicted"/>
<dbReference type="InterPro" id="IPR003788">
    <property type="entry name" value="NDUFAF7"/>
</dbReference>
<evidence type="ECO:0000313" key="4">
    <source>
        <dbReference type="Proteomes" id="UP000017862"/>
    </source>
</evidence>
<dbReference type="GO" id="GO:0032259">
    <property type="term" value="P:methylation"/>
    <property type="evidence" value="ECO:0007669"/>
    <property type="project" value="UniProtKB-KW"/>
</dbReference>
<dbReference type="STRING" id="1261131.lam_035"/>
<evidence type="ECO:0000256" key="1">
    <source>
        <dbReference type="ARBA" id="ARBA00022603"/>
    </source>
</evidence>
<keyword evidence="1" id="KW-0489">Methyltransferase</keyword>
<sequence>MSNELTEKIVNLIKINGPITVDRYFLLCLSDHEFGYYNTCNPFGSSGDFITAPEISQIFGEMLAIFLISSWEKHGSPNSVRLIEMGPGRGTMMLDIIRVIRKLKPYFFSALSIHFVENSKRLRFIQKQKLSSFIDKISWHFDLNDVPNGFTFIIANEFFDSLPIKQFIIRKDGIRERAIDIDSNQCLVFSEIDLEIEDNFISFCDYDYGSIFEVSPFRDDAMRSVSNRLVLEGGTALIIDYGHLQSGIGDTMQAIKDHKYDHPLMNPGMADLSSHVDFQRLSSVAKLHKLYINGCTTQRKFLEGLGIWQRMLSFMSNSAQSTDVLDSVLRLMGKNHDRKSMGELFKVLAISHEKIDLIPFIFD</sequence>
<dbReference type="EMBL" id="CP006604">
    <property type="protein sequence ID" value="AHA27419.1"/>
    <property type="molecule type" value="Genomic_DNA"/>
</dbReference>
<name>U6B2Y0_9HYPH</name>
<dbReference type="InterPro" id="IPR038375">
    <property type="entry name" value="NDUFAF7_sf"/>
</dbReference>
<keyword evidence="2" id="KW-0808">Transferase</keyword>
<evidence type="ECO:0000313" key="3">
    <source>
        <dbReference type="EMBL" id="AHA27419.1"/>
    </source>
</evidence>
<dbReference type="HOGENOM" id="CLU_024840_3_0_5"/>
<dbReference type="GO" id="GO:0035243">
    <property type="term" value="F:protein-arginine omega-N symmetric methyltransferase activity"/>
    <property type="evidence" value="ECO:0007669"/>
    <property type="project" value="TreeGrafter"/>
</dbReference>
<organism evidence="3 4">
    <name type="scientific">Candidatus Liberibacter americanus str. Sao Paulo</name>
    <dbReference type="NCBI Taxonomy" id="1261131"/>
    <lineage>
        <taxon>Bacteria</taxon>
        <taxon>Pseudomonadati</taxon>
        <taxon>Pseudomonadota</taxon>
        <taxon>Alphaproteobacteria</taxon>
        <taxon>Hyphomicrobiales</taxon>
        <taxon>Rhizobiaceae</taxon>
        <taxon>Liberibacter</taxon>
    </lineage>
</organism>